<organism evidence="1 2">
    <name type="scientific">Adineta steineri</name>
    <dbReference type="NCBI Taxonomy" id="433720"/>
    <lineage>
        <taxon>Eukaryota</taxon>
        <taxon>Metazoa</taxon>
        <taxon>Spiralia</taxon>
        <taxon>Gnathifera</taxon>
        <taxon>Rotifera</taxon>
        <taxon>Eurotatoria</taxon>
        <taxon>Bdelloidea</taxon>
        <taxon>Adinetida</taxon>
        <taxon>Adinetidae</taxon>
        <taxon>Adineta</taxon>
    </lineage>
</organism>
<evidence type="ECO:0000313" key="1">
    <source>
        <dbReference type="EMBL" id="CAF1089277.1"/>
    </source>
</evidence>
<evidence type="ECO:0000313" key="2">
    <source>
        <dbReference type="Proteomes" id="UP000663845"/>
    </source>
</evidence>
<dbReference type="EMBL" id="CAJNOG010000221">
    <property type="protein sequence ID" value="CAF1089277.1"/>
    <property type="molecule type" value="Genomic_DNA"/>
</dbReference>
<name>A0A814NB69_9BILA</name>
<dbReference type="Proteomes" id="UP000663845">
    <property type="component" value="Unassembled WGS sequence"/>
</dbReference>
<dbReference type="PANTHER" id="PTHR24104:SF25">
    <property type="entry name" value="PROTEIN LIN-41"/>
    <property type="match status" value="1"/>
</dbReference>
<evidence type="ECO:0008006" key="3">
    <source>
        <dbReference type="Google" id="ProtNLM"/>
    </source>
</evidence>
<gene>
    <name evidence="1" type="ORF">JYZ213_LOCUS20743</name>
</gene>
<sequence>MTCTECTCIALLNAAIGWNCMMNNDTCQLISNYSSANGHLVAMINGSFFFRQLPSELFVQVSNTTTAIPVTVAVTTNTTEIFTSTTTASVTTTAVNPCISGNLQWNRTGITVLNSSQIISARGVYVDSNNTLYVADTAVVWKLLNNATNATIVAGILQSTGSNSSQLNTTQDVYVDRYGNMYVTDYFNNRVQKFINRSTDAITTAGINLPVGSALNQLYRPTFFTFDSTETYFYVVDYGNNRVMRYLINSSTGDNGTLVAGRNGTDNTNISLNGPSGIHHLSSINNDLFITNYAGHSVMRWTPGASSGTFVAGSPGVAGSNSTLLNQPRGIKIDNYLNMFVVDSGNHRIQLFCVNNQTATTIVGTGIAGNSSMQLNGPRSIAFDTNMNMYVADTLNGRVQKFLKL</sequence>
<accession>A0A814NB69</accession>
<proteinExistence type="predicted"/>
<protein>
    <recommendedName>
        <fullName evidence="3">NHL repeat containing protein-like protein</fullName>
    </recommendedName>
</protein>
<dbReference type="AlphaFoldDB" id="A0A814NB69"/>
<reference evidence="1" key="1">
    <citation type="submission" date="2021-02" db="EMBL/GenBank/DDBJ databases">
        <authorList>
            <person name="Nowell W R."/>
        </authorList>
    </citation>
    <scope>NUCLEOTIDE SEQUENCE</scope>
</reference>
<dbReference type="Gene3D" id="2.120.10.30">
    <property type="entry name" value="TolB, C-terminal domain"/>
    <property type="match status" value="2"/>
</dbReference>
<dbReference type="GO" id="GO:0008270">
    <property type="term" value="F:zinc ion binding"/>
    <property type="evidence" value="ECO:0007669"/>
    <property type="project" value="UniProtKB-KW"/>
</dbReference>
<dbReference type="SUPFAM" id="SSF101898">
    <property type="entry name" value="NHL repeat"/>
    <property type="match status" value="1"/>
</dbReference>
<dbReference type="CDD" id="cd05819">
    <property type="entry name" value="NHL"/>
    <property type="match status" value="1"/>
</dbReference>
<dbReference type="InterPro" id="IPR011042">
    <property type="entry name" value="6-blade_b-propeller_TolB-like"/>
</dbReference>
<comment type="caution">
    <text evidence="1">The sequence shown here is derived from an EMBL/GenBank/DDBJ whole genome shotgun (WGS) entry which is preliminary data.</text>
</comment>
<dbReference type="InterPro" id="IPR050952">
    <property type="entry name" value="TRIM-NHL_E3_ligases"/>
</dbReference>
<dbReference type="PANTHER" id="PTHR24104">
    <property type="entry name" value="E3 UBIQUITIN-PROTEIN LIGASE NHLRC1-RELATED"/>
    <property type="match status" value="1"/>
</dbReference>